<gene>
    <name evidence="1" type="ORF">CO185_00320</name>
</gene>
<name>A0A2M7WT39_9BACT</name>
<accession>A0A2M7WT39</accession>
<organism evidence="1 2">
    <name type="scientific">Candidatus Zambryskibacteria bacterium CG_4_9_14_3_um_filter_42_15</name>
    <dbReference type="NCBI Taxonomy" id="1975112"/>
    <lineage>
        <taxon>Bacteria</taxon>
        <taxon>Candidatus Zambryskiibacteriota</taxon>
    </lineage>
</organism>
<evidence type="ECO:0000313" key="1">
    <source>
        <dbReference type="EMBL" id="PJA33175.1"/>
    </source>
</evidence>
<dbReference type="AlphaFoldDB" id="A0A2M7WT39"/>
<sequence length="108" mass="11937">MKDCLGEKRKLCCGVWSAVVLAGASLEGVITQARLFAEAEDEDRGEHQKKTEVVVNFGEKMLVITKSTSFEVMRQAYIHASAGNWVGPCPSYGQPEYNNELKFQPVLA</sequence>
<reference evidence="2" key="1">
    <citation type="submission" date="2017-09" db="EMBL/GenBank/DDBJ databases">
        <title>Depth-based differentiation of microbial function through sediment-hosted aquifers and enrichment of novel symbionts in the deep terrestrial subsurface.</title>
        <authorList>
            <person name="Probst A.J."/>
            <person name="Ladd B."/>
            <person name="Jarett J.K."/>
            <person name="Geller-Mcgrath D.E."/>
            <person name="Sieber C.M.K."/>
            <person name="Emerson J.B."/>
            <person name="Anantharaman K."/>
            <person name="Thomas B.C."/>
            <person name="Malmstrom R."/>
            <person name="Stieglmeier M."/>
            <person name="Klingl A."/>
            <person name="Woyke T."/>
            <person name="Ryan C.M."/>
            <person name="Banfield J.F."/>
        </authorList>
    </citation>
    <scope>NUCLEOTIDE SEQUENCE [LARGE SCALE GENOMIC DNA]</scope>
</reference>
<evidence type="ECO:0000313" key="2">
    <source>
        <dbReference type="Proteomes" id="UP000230758"/>
    </source>
</evidence>
<dbReference type="EMBL" id="PFXF01000005">
    <property type="protein sequence ID" value="PJA33175.1"/>
    <property type="molecule type" value="Genomic_DNA"/>
</dbReference>
<dbReference type="Proteomes" id="UP000230758">
    <property type="component" value="Unassembled WGS sequence"/>
</dbReference>
<comment type="caution">
    <text evidence="1">The sequence shown here is derived from an EMBL/GenBank/DDBJ whole genome shotgun (WGS) entry which is preliminary data.</text>
</comment>
<protein>
    <submittedName>
        <fullName evidence="1">Uncharacterized protein</fullName>
    </submittedName>
</protein>
<proteinExistence type="predicted"/>